<dbReference type="EMBL" id="AP027081">
    <property type="protein sequence ID" value="BDU76103.1"/>
    <property type="molecule type" value="Genomic_DNA"/>
</dbReference>
<gene>
    <name evidence="4" type="primary">atuA</name>
    <name evidence="4" type="ORF">METESE_10610</name>
</gene>
<dbReference type="RefSeq" id="WP_243335372.1">
    <property type="nucleotide sequence ID" value="NZ_AP027081.1"/>
</dbReference>
<accession>A0AA48KF53</accession>
<name>A0AA48KF53_9BACT</name>
<feature type="domain" description="Acyclic terpene utilisation N-terminal" evidence="2">
    <location>
        <begin position="7"/>
        <end position="448"/>
    </location>
</feature>
<evidence type="ECO:0000313" key="4">
    <source>
        <dbReference type="EMBL" id="BDU76103.1"/>
    </source>
</evidence>
<proteinExistence type="predicted"/>
<keyword evidence="5" id="KW-1185">Reference proteome</keyword>
<dbReference type="Pfam" id="PF07287">
    <property type="entry name" value="AtuA"/>
    <property type="match status" value="1"/>
</dbReference>
<organism evidence="4 5">
    <name type="scientific">Mesoterricola sediminis</name>
    <dbReference type="NCBI Taxonomy" id="2927980"/>
    <lineage>
        <taxon>Bacteria</taxon>
        <taxon>Pseudomonadati</taxon>
        <taxon>Acidobacteriota</taxon>
        <taxon>Holophagae</taxon>
        <taxon>Holophagales</taxon>
        <taxon>Holophagaceae</taxon>
        <taxon>Mesoterricola</taxon>
    </lineage>
</organism>
<evidence type="ECO:0008006" key="6">
    <source>
        <dbReference type="Google" id="ProtNLM"/>
    </source>
</evidence>
<evidence type="ECO:0000259" key="2">
    <source>
        <dbReference type="Pfam" id="PF07287"/>
    </source>
</evidence>
<dbReference type="InterPro" id="IPR056362">
    <property type="entry name" value="AtuA-like_ferredoxin_dom"/>
</dbReference>
<dbReference type="Pfam" id="PF23544">
    <property type="entry name" value="AtuA_ferredoxin"/>
    <property type="match status" value="1"/>
</dbReference>
<dbReference type="KEGG" id="msea:METESE_10610"/>
<sequence>MTGRTLVRIGNAGGYWGDDPQALARQVRGAIPLDVISIDYLAEITMSILRKQKARDPGLGYARDFVVQAGPLLEEIVAKGIRLVTNAGGVNPGACAEALAAEARRRGVRLRIAVVEGDDLAPRIGELLDAGEELRHMDTGAPLAPLADRVLAANAYFGALPVAKALEGGPHVVVCGRVTDTGITLGPLMHAFGWGPADYDRLASGIVAGHIIECGAQATGGNFTDWRKVPSFLDMGYPIVECAPDGSFTVTKHPDSGGLVTCQTVREQLLYEMGHPRAYLTPDVTADFSTIDLAPDGRDRVRVRGVTGRPPTDFLKVSLAYADGYKCQGALIVPGPDARAKAEVLAAVLAERCRREVPGLAETLTEFVGDDATHRALTPPGRAREILLRVSARAASREPLEAFRKLLPALILSGPAGIAVAGGAPGISEVVSYWPALVRRDRALPRVRLLEEAGDGLKEIAASGPLPWPEGPGPGAPPPETPDPWTLAAGEGPLVRVPLMAIAHARSGDKGDTANIGLIGRSGPCYAWLRDHVTADRVKAWFAAHARGRVERHAVPRLWALNFLLEEALGGGGTVGLAIDPQGKTLAQALLRCEVEVPRALLATLAPENRACPGELPVTGGRP</sequence>
<evidence type="ECO:0000259" key="3">
    <source>
        <dbReference type="Pfam" id="PF23544"/>
    </source>
</evidence>
<protein>
    <recommendedName>
        <fullName evidence="6">DUF1446 domain-containing protein</fullName>
    </recommendedName>
</protein>
<feature type="region of interest" description="Disordered" evidence="1">
    <location>
        <begin position="461"/>
        <end position="488"/>
    </location>
</feature>
<dbReference type="Proteomes" id="UP001228113">
    <property type="component" value="Chromosome"/>
</dbReference>
<feature type="domain" description="AtuA-like ferredoxin-fold" evidence="3">
    <location>
        <begin position="497"/>
        <end position="595"/>
    </location>
</feature>
<feature type="compositionally biased region" description="Pro residues" evidence="1">
    <location>
        <begin position="466"/>
        <end position="482"/>
    </location>
</feature>
<evidence type="ECO:0000313" key="5">
    <source>
        <dbReference type="Proteomes" id="UP001228113"/>
    </source>
</evidence>
<dbReference type="InterPro" id="IPR010839">
    <property type="entry name" value="AtuA_N"/>
</dbReference>
<reference evidence="4" key="1">
    <citation type="journal article" date="2023" name="Int. J. Syst. Evol. Microbiol.">
        <title>Mesoterricola silvestris gen. nov., sp. nov., Mesoterricola sediminis sp. nov., Geothrix oryzae sp. nov., Geothrix edaphica sp. nov., Geothrix rubra sp. nov., and Geothrix limicola sp. nov., six novel members of Acidobacteriota isolated from soils.</title>
        <authorList>
            <person name="Itoh H."/>
            <person name="Sugisawa Y."/>
            <person name="Mise K."/>
            <person name="Xu Z."/>
            <person name="Kuniyasu M."/>
            <person name="Ushijima N."/>
            <person name="Kawano K."/>
            <person name="Kobayashi E."/>
            <person name="Shiratori Y."/>
            <person name="Masuda Y."/>
            <person name="Senoo K."/>
        </authorList>
    </citation>
    <scope>NUCLEOTIDE SEQUENCE</scope>
    <source>
        <strain evidence="4">W786</strain>
    </source>
</reference>
<dbReference type="PANTHER" id="PTHR47708">
    <property type="match status" value="1"/>
</dbReference>
<dbReference type="PANTHER" id="PTHR47708:SF2">
    <property type="entry name" value="SI:CH73-132F6.5"/>
    <property type="match status" value="1"/>
</dbReference>
<evidence type="ECO:0000256" key="1">
    <source>
        <dbReference type="SAM" id="MobiDB-lite"/>
    </source>
</evidence>
<dbReference type="AlphaFoldDB" id="A0AA48KF53"/>